<reference evidence="1 2" key="1">
    <citation type="submission" date="2016-10" db="EMBL/GenBank/DDBJ databases">
        <authorList>
            <person name="de Groot N.N."/>
        </authorList>
    </citation>
    <scope>NUCLEOTIDE SEQUENCE [LARGE SCALE GENOMIC DNA]</scope>
    <source>
        <strain evidence="1 2">CGMCC 4.6533</strain>
    </source>
</reference>
<sequence length="60" mass="6393">MPGQAAEAVADSLKLIRALLTLVHVLHADETTTRIGSGRRWLHVACTERLTLLGLGAAFA</sequence>
<keyword evidence="2" id="KW-1185">Reference proteome</keyword>
<accession>A0A1G9VGF8</accession>
<protein>
    <submittedName>
        <fullName evidence="1">Transposase IS66 family protein</fullName>
    </submittedName>
</protein>
<dbReference type="AlphaFoldDB" id="A0A1G9VGF8"/>
<dbReference type="EMBL" id="FNDJ01000053">
    <property type="protein sequence ID" value="SDM71294.1"/>
    <property type="molecule type" value="Genomic_DNA"/>
</dbReference>
<gene>
    <name evidence="1" type="ORF">SAMN05421869_15322</name>
</gene>
<dbReference type="Proteomes" id="UP000199202">
    <property type="component" value="Unassembled WGS sequence"/>
</dbReference>
<organism evidence="1 2">
    <name type="scientific">Nonomuraea jiangxiensis</name>
    <dbReference type="NCBI Taxonomy" id="633440"/>
    <lineage>
        <taxon>Bacteria</taxon>
        <taxon>Bacillati</taxon>
        <taxon>Actinomycetota</taxon>
        <taxon>Actinomycetes</taxon>
        <taxon>Streptosporangiales</taxon>
        <taxon>Streptosporangiaceae</taxon>
        <taxon>Nonomuraea</taxon>
    </lineage>
</organism>
<dbReference type="STRING" id="633440.SAMN05421869_15322"/>
<evidence type="ECO:0000313" key="1">
    <source>
        <dbReference type="EMBL" id="SDM71294.1"/>
    </source>
</evidence>
<evidence type="ECO:0000313" key="2">
    <source>
        <dbReference type="Proteomes" id="UP000199202"/>
    </source>
</evidence>
<name>A0A1G9VGF8_9ACTN</name>
<proteinExistence type="predicted"/>